<dbReference type="GO" id="GO:0006508">
    <property type="term" value="P:proteolysis"/>
    <property type="evidence" value="ECO:0007669"/>
    <property type="project" value="UniProtKB-KW"/>
</dbReference>
<feature type="active site" evidence="5">
    <location>
        <position position="335"/>
    </location>
</feature>
<comment type="similarity">
    <text evidence="4">Belongs to the peptidase C1 family.</text>
</comment>
<feature type="domain" description="Peptidase C1A papain C-terminal" evidence="7">
    <location>
        <begin position="42"/>
        <end position="80"/>
    </location>
</feature>
<dbReference type="InterPro" id="IPR000169">
    <property type="entry name" value="Pept_cys_AS"/>
</dbReference>
<dbReference type="Pfam" id="PF00112">
    <property type="entry name" value="Peptidase_C1"/>
    <property type="match status" value="1"/>
</dbReference>
<feature type="active site" evidence="5">
    <location>
        <position position="314"/>
    </location>
</feature>
<feature type="chain" id="PRO_5042888401" description="Aminopeptidase" evidence="6">
    <location>
        <begin position="26"/>
        <end position="379"/>
    </location>
</feature>
<gene>
    <name evidence="8" type="ORF">KK078_08485</name>
</gene>
<keyword evidence="9" id="KW-1185">Reference proteome</keyword>
<keyword evidence="4 8" id="KW-0031">Aminopeptidase</keyword>
<evidence type="ECO:0000256" key="2">
    <source>
        <dbReference type="ARBA" id="ARBA00022801"/>
    </source>
</evidence>
<proteinExistence type="inferred from homology"/>
<dbReference type="RefSeq" id="WP_254089826.1">
    <property type="nucleotide sequence ID" value="NZ_JAHESC010000009.1"/>
</dbReference>
<dbReference type="GO" id="GO:0043418">
    <property type="term" value="P:homocysteine catabolic process"/>
    <property type="evidence" value="ECO:0007669"/>
    <property type="project" value="TreeGrafter"/>
</dbReference>
<evidence type="ECO:0000256" key="6">
    <source>
        <dbReference type="SAM" id="SignalP"/>
    </source>
</evidence>
<evidence type="ECO:0000256" key="1">
    <source>
        <dbReference type="ARBA" id="ARBA00022670"/>
    </source>
</evidence>
<dbReference type="Gene3D" id="3.90.70.10">
    <property type="entry name" value="Cysteine proteinases"/>
    <property type="match status" value="1"/>
</dbReference>
<dbReference type="InterPro" id="IPR000668">
    <property type="entry name" value="Peptidase_C1A_C"/>
</dbReference>
<dbReference type="GO" id="GO:0005737">
    <property type="term" value="C:cytoplasm"/>
    <property type="evidence" value="ECO:0007669"/>
    <property type="project" value="TreeGrafter"/>
</dbReference>
<dbReference type="Proteomes" id="UP001319180">
    <property type="component" value="Unassembled WGS sequence"/>
</dbReference>
<accession>A0AAP2D7B4</accession>
<dbReference type="PANTHER" id="PTHR10363">
    <property type="entry name" value="BLEOMYCIN HYDROLASE"/>
    <property type="match status" value="1"/>
</dbReference>
<dbReference type="PROSITE" id="PS00139">
    <property type="entry name" value="THIOL_PROTEASE_CYS"/>
    <property type="match status" value="1"/>
</dbReference>
<comment type="caution">
    <text evidence="8">The sequence shown here is derived from an EMBL/GenBank/DDBJ whole genome shotgun (WGS) entry which is preliminary data.</text>
</comment>
<dbReference type="InterPro" id="IPR004134">
    <property type="entry name" value="Peptidase_C1B"/>
</dbReference>
<protein>
    <recommendedName>
        <fullName evidence="4">Aminopeptidase</fullName>
    </recommendedName>
</protein>
<feature type="signal peptide" evidence="6">
    <location>
        <begin position="1"/>
        <end position="25"/>
    </location>
</feature>
<sequence>MKKLHLPVAAICCGMALGMVSEADAQGLSVPPAGFTRVYEVPATAVKSQDNTGTCWSFSTTSLVESQTMKQGYGEFDISEMFTVRHIYLEKARNYMLRQGAAQFGPGGLGHDVIRAMATYGIVPEAAYPGLVLGQKNHDHGRLDARLKTYLDSLLKIRPVPADWQRGFEVILDDHLGKAPTTFMYKEKSYTPLTFASEVVRFSALDYVNITSFSHHPFYTSFILEAPDNFLNGAYYNLPVNEMISLAERALAGGYSMMWDADVSNSCFRQKDGYAMRWKDCNAPQTIQADDAEMPYDQTIRQNLYENLTTQDDHLMHLVGLEKTKGGKKFFLVKNSWGKIGPFGGYIRVSESYFAINTVSMVVPKAALDNALRQKLGIR</sequence>
<evidence type="ECO:0000256" key="4">
    <source>
        <dbReference type="PIRNR" id="PIRNR005700"/>
    </source>
</evidence>
<dbReference type="Pfam" id="PF03051">
    <property type="entry name" value="Peptidase_C1_2"/>
    <property type="match status" value="1"/>
</dbReference>
<keyword evidence="6" id="KW-0732">Signal</keyword>
<evidence type="ECO:0000256" key="3">
    <source>
        <dbReference type="ARBA" id="ARBA00022807"/>
    </source>
</evidence>
<dbReference type="PIRSF" id="PIRSF005700">
    <property type="entry name" value="PepC"/>
    <property type="match status" value="1"/>
</dbReference>
<dbReference type="GO" id="GO:0009636">
    <property type="term" value="P:response to toxic substance"/>
    <property type="evidence" value="ECO:0007669"/>
    <property type="project" value="TreeGrafter"/>
</dbReference>
<dbReference type="PANTHER" id="PTHR10363:SF2">
    <property type="entry name" value="BLEOMYCIN HYDROLASE"/>
    <property type="match status" value="1"/>
</dbReference>
<feature type="active site" evidence="5">
    <location>
        <position position="55"/>
    </location>
</feature>
<name>A0AAP2D7B4_9BACT</name>
<dbReference type="InterPro" id="IPR038765">
    <property type="entry name" value="Papain-like_cys_pep_sf"/>
</dbReference>
<dbReference type="EMBL" id="JAHESC010000009">
    <property type="protein sequence ID" value="MBT1686589.1"/>
    <property type="molecule type" value="Genomic_DNA"/>
</dbReference>
<reference evidence="8 9" key="1">
    <citation type="submission" date="2021-05" db="EMBL/GenBank/DDBJ databases">
        <title>A Polyphasic approach of four new species of the genus Ohtaekwangia: Ohtaekwangia histidinii sp. nov., Ohtaekwangia cretensis sp. nov., Ohtaekwangia indiensis sp. nov., Ohtaekwangia reichenbachii sp. nov. from diverse environment.</title>
        <authorList>
            <person name="Octaviana S."/>
        </authorList>
    </citation>
    <scope>NUCLEOTIDE SEQUENCE [LARGE SCALE GENOMIC DNA]</scope>
    <source>
        <strain evidence="8 9">PWU37</strain>
    </source>
</reference>
<dbReference type="AlphaFoldDB" id="A0AAP2D7B4"/>
<evidence type="ECO:0000256" key="5">
    <source>
        <dbReference type="PIRSR" id="PIRSR005700-1"/>
    </source>
</evidence>
<evidence type="ECO:0000313" key="9">
    <source>
        <dbReference type="Proteomes" id="UP001319180"/>
    </source>
</evidence>
<organism evidence="8 9">
    <name type="scientific">Dawidia soli</name>
    <dbReference type="NCBI Taxonomy" id="2782352"/>
    <lineage>
        <taxon>Bacteria</taxon>
        <taxon>Pseudomonadati</taxon>
        <taxon>Bacteroidota</taxon>
        <taxon>Cytophagia</taxon>
        <taxon>Cytophagales</taxon>
        <taxon>Chryseotaleaceae</taxon>
        <taxon>Dawidia</taxon>
    </lineage>
</organism>
<keyword evidence="3 4" id="KW-0788">Thiol protease</keyword>
<dbReference type="SUPFAM" id="SSF54001">
    <property type="entry name" value="Cysteine proteinases"/>
    <property type="match status" value="1"/>
</dbReference>
<keyword evidence="2 4" id="KW-0378">Hydrolase</keyword>
<evidence type="ECO:0000259" key="7">
    <source>
        <dbReference type="Pfam" id="PF00112"/>
    </source>
</evidence>
<keyword evidence="1 4" id="KW-0645">Protease</keyword>
<evidence type="ECO:0000313" key="8">
    <source>
        <dbReference type="EMBL" id="MBT1686589.1"/>
    </source>
</evidence>
<dbReference type="GO" id="GO:0070005">
    <property type="term" value="F:cysteine-type aminopeptidase activity"/>
    <property type="evidence" value="ECO:0007669"/>
    <property type="project" value="InterPro"/>
</dbReference>